<comment type="catalytic activity">
    <reaction evidence="13">
        <text>9-octadecanoyloxy-octadecanoate + H2O = 9-hydroxy-octadecanoate + octadecanoate + H(+)</text>
        <dbReference type="Rhea" id="RHEA:52096"/>
        <dbReference type="ChEBI" id="CHEBI:15377"/>
        <dbReference type="ChEBI" id="CHEBI:15378"/>
        <dbReference type="ChEBI" id="CHEBI:25629"/>
        <dbReference type="ChEBI" id="CHEBI:136286"/>
        <dbReference type="ChEBI" id="CHEBI:136373"/>
    </reaction>
    <physiologicalReaction direction="left-to-right" evidence="13">
        <dbReference type="Rhea" id="RHEA:52097"/>
    </physiologicalReaction>
</comment>
<name>A0A7R8X5F1_9CRUS</name>
<dbReference type="Proteomes" id="UP000677054">
    <property type="component" value="Unassembled WGS sequence"/>
</dbReference>
<evidence type="ECO:0000256" key="16">
    <source>
        <dbReference type="ARBA" id="ARBA00049428"/>
    </source>
</evidence>
<comment type="catalytic activity">
    <reaction evidence="7">
        <text>12-hexadecanoyloxy-octadecanoate + H2O = 12-hydroxyoctadecanoate + hexadecanoate + H(+)</text>
        <dbReference type="Rhea" id="RHEA:52056"/>
        <dbReference type="ChEBI" id="CHEBI:7896"/>
        <dbReference type="ChEBI" id="CHEBI:15377"/>
        <dbReference type="ChEBI" id="CHEBI:15378"/>
        <dbReference type="ChEBI" id="CHEBI:83677"/>
        <dbReference type="ChEBI" id="CHEBI:84201"/>
    </reaction>
    <physiologicalReaction direction="left-to-right" evidence="7">
        <dbReference type="Rhea" id="RHEA:52057"/>
    </physiologicalReaction>
</comment>
<comment type="catalytic activity">
    <reaction evidence="10">
        <text>12-octadecanoyloxy-octadecanoate + H2O = 12-hydroxyoctadecanoate + octadecanoate + H(+)</text>
        <dbReference type="Rhea" id="RHEA:52080"/>
        <dbReference type="ChEBI" id="CHEBI:15377"/>
        <dbReference type="ChEBI" id="CHEBI:15378"/>
        <dbReference type="ChEBI" id="CHEBI:25629"/>
        <dbReference type="ChEBI" id="CHEBI:84201"/>
        <dbReference type="ChEBI" id="CHEBI:136330"/>
    </reaction>
    <physiologicalReaction direction="left-to-right" evidence="10">
        <dbReference type="Rhea" id="RHEA:52081"/>
    </physiologicalReaction>
</comment>
<sequence length="254" mass="29403">MNPIFGRLSIGWQLLFHFIIFAIFAFDITYHDYYFNIPGGRGYGGKWKYLTVWDVLVQCVFFMVCCFDDVTMLISRHDRPLKKASDNFFSCLAFPLGVFVSVSFWILYTLDNELVIPADVAPYYPLWLNHLDHSGPIVVMLAEAYLCYHQYPSKAFGLTLISLFALVYLMWVLYLAWAAGIWVYPFLDKFSAIERATFITGSVFVFWFFYLSGHLMNSLLWRKRAGEEVDDNEDGPGAKDEHEPNPNTDNVPLQ</sequence>
<comment type="catalytic activity">
    <reaction evidence="8">
        <text>13-octadecanoyloxy-octadecanoate + H2O = 13-hydroxy-octadecanoate + octadecanoate + H(+)</text>
        <dbReference type="Rhea" id="RHEA:52084"/>
        <dbReference type="ChEBI" id="CHEBI:15377"/>
        <dbReference type="ChEBI" id="CHEBI:15378"/>
        <dbReference type="ChEBI" id="CHEBI:25629"/>
        <dbReference type="ChEBI" id="CHEBI:136304"/>
        <dbReference type="ChEBI" id="CHEBI:136335"/>
    </reaction>
    <physiologicalReaction direction="left-to-right" evidence="8">
        <dbReference type="Rhea" id="RHEA:52085"/>
    </physiologicalReaction>
</comment>
<dbReference type="EMBL" id="CAJPEV010000088">
    <property type="protein sequence ID" value="CAG0880368.1"/>
    <property type="molecule type" value="Genomic_DNA"/>
</dbReference>
<evidence type="ECO:0000256" key="7">
    <source>
        <dbReference type="ARBA" id="ARBA00047368"/>
    </source>
</evidence>
<evidence type="ECO:0000256" key="3">
    <source>
        <dbReference type="ARBA" id="ARBA00009300"/>
    </source>
</evidence>
<dbReference type="GO" id="GO:0012505">
    <property type="term" value="C:endomembrane system"/>
    <property type="evidence" value="ECO:0007669"/>
    <property type="project" value="UniProtKB-SubCell"/>
</dbReference>
<feature type="transmembrane region" description="Helical" evidence="18">
    <location>
        <begin position="160"/>
        <end position="184"/>
    </location>
</feature>
<feature type="region of interest" description="Disordered" evidence="17">
    <location>
        <begin position="228"/>
        <end position="254"/>
    </location>
</feature>
<comment type="catalytic activity">
    <reaction evidence="11">
        <text>12-(9Z-octadecenoyloxy)-octadecanoate + H2O = 12-hydroxyoctadecanoate + (9Z)-octadecenoate + H(+)</text>
        <dbReference type="Rhea" id="RHEA:52060"/>
        <dbReference type="ChEBI" id="CHEBI:15377"/>
        <dbReference type="ChEBI" id="CHEBI:15378"/>
        <dbReference type="ChEBI" id="CHEBI:30823"/>
        <dbReference type="ChEBI" id="CHEBI:84201"/>
        <dbReference type="ChEBI" id="CHEBI:136302"/>
    </reaction>
    <physiologicalReaction direction="left-to-right" evidence="11">
        <dbReference type="Rhea" id="RHEA:52061"/>
    </physiologicalReaction>
</comment>
<comment type="catalytic activity">
    <reaction evidence="15">
        <text>13-(9Z-hexadecenoyloxy)-octadecanoate + H2O = 13-hydroxy-octadecanoate + (9Z)-hexadecenoate + H(+)</text>
        <dbReference type="Rhea" id="RHEA:52076"/>
        <dbReference type="ChEBI" id="CHEBI:15377"/>
        <dbReference type="ChEBI" id="CHEBI:15378"/>
        <dbReference type="ChEBI" id="CHEBI:32372"/>
        <dbReference type="ChEBI" id="CHEBI:136304"/>
        <dbReference type="ChEBI" id="CHEBI:136315"/>
    </reaction>
    <physiologicalReaction direction="left-to-right" evidence="15">
        <dbReference type="Rhea" id="RHEA:52077"/>
    </physiologicalReaction>
</comment>
<dbReference type="PANTHER" id="PTHR10989:SF16">
    <property type="entry name" value="AT02829P-RELATED"/>
    <property type="match status" value="1"/>
</dbReference>
<evidence type="ECO:0000256" key="2">
    <source>
        <dbReference type="ARBA" id="ARBA00004127"/>
    </source>
</evidence>
<keyword evidence="6 18" id="KW-0472">Membrane</keyword>
<keyword evidence="20" id="KW-1185">Reference proteome</keyword>
<dbReference type="InterPro" id="IPR006838">
    <property type="entry name" value="ADTRP_AIG1"/>
</dbReference>
<proteinExistence type="inferred from homology"/>
<feature type="transmembrane region" description="Helical" evidence="18">
    <location>
        <begin position="50"/>
        <end position="67"/>
    </location>
</feature>
<evidence type="ECO:0000256" key="15">
    <source>
        <dbReference type="ARBA" id="ARBA00049322"/>
    </source>
</evidence>
<evidence type="ECO:0000256" key="11">
    <source>
        <dbReference type="ARBA" id="ARBA00048701"/>
    </source>
</evidence>
<feature type="transmembrane region" description="Helical" evidence="18">
    <location>
        <begin position="196"/>
        <end position="216"/>
    </location>
</feature>
<dbReference type="EMBL" id="LR899605">
    <property type="protein sequence ID" value="CAD7241035.1"/>
    <property type="molecule type" value="Genomic_DNA"/>
</dbReference>
<feature type="compositionally biased region" description="Polar residues" evidence="17">
    <location>
        <begin position="245"/>
        <end position="254"/>
    </location>
</feature>
<evidence type="ECO:0000256" key="1">
    <source>
        <dbReference type="ARBA" id="ARBA00000923"/>
    </source>
</evidence>
<evidence type="ECO:0000256" key="13">
    <source>
        <dbReference type="ARBA" id="ARBA00049221"/>
    </source>
</evidence>
<evidence type="ECO:0000256" key="5">
    <source>
        <dbReference type="ARBA" id="ARBA00022989"/>
    </source>
</evidence>
<evidence type="ECO:0000256" key="4">
    <source>
        <dbReference type="ARBA" id="ARBA00022692"/>
    </source>
</evidence>
<evidence type="ECO:0000256" key="17">
    <source>
        <dbReference type="SAM" id="MobiDB-lite"/>
    </source>
</evidence>
<keyword evidence="4 18" id="KW-0812">Transmembrane</keyword>
<evidence type="ECO:0000256" key="10">
    <source>
        <dbReference type="ARBA" id="ARBA00048680"/>
    </source>
</evidence>
<comment type="similarity">
    <text evidence="3">Belongs to the AIG1 family.</text>
</comment>
<evidence type="ECO:0000256" key="9">
    <source>
        <dbReference type="ARBA" id="ARBA00047863"/>
    </source>
</evidence>
<feature type="transmembrane region" description="Helical" evidence="18">
    <location>
        <begin position="12"/>
        <end position="30"/>
    </location>
</feature>
<feature type="transmembrane region" description="Helical" evidence="18">
    <location>
        <begin position="130"/>
        <end position="148"/>
    </location>
</feature>
<feature type="transmembrane region" description="Helical" evidence="18">
    <location>
        <begin position="88"/>
        <end position="110"/>
    </location>
</feature>
<comment type="catalytic activity">
    <reaction evidence="14">
        <text>13-(9Z-octadecenoyloxy)-octadecanoate + H2O = 13-hydroxy-octadecanoate + (9Z)-octadecenoate + H(+)</text>
        <dbReference type="Rhea" id="RHEA:52064"/>
        <dbReference type="ChEBI" id="CHEBI:15377"/>
        <dbReference type="ChEBI" id="CHEBI:15378"/>
        <dbReference type="ChEBI" id="CHEBI:30823"/>
        <dbReference type="ChEBI" id="CHEBI:136303"/>
        <dbReference type="ChEBI" id="CHEBI:136304"/>
    </reaction>
    <physiologicalReaction direction="left-to-right" evidence="14">
        <dbReference type="Rhea" id="RHEA:52065"/>
    </physiologicalReaction>
</comment>
<comment type="catalytic activity">
    <reaction evidence="1">
        <text>9-(9Z-hexadecenoyloxy)-octadecanoate + H2O = (9Z)-hexadecenoate + 9-hydroxy-octadecanoate + H(+)</text>
        <dbReference type="Rhea" id="RHEA:52068"/>
        <dbReference type="ChEBI" id="CHEBI:15377"/>
        <dbReference type="ChEBI" id="CHEBI:15378"/>
        <dbReference type="ChEBI" id="CHEBI:32372"/>
        <dbReference type="ChEBI" id="CHEBI:136286"/>
        <dbReference type="ChEBI" id="CHEBI:136309"/>
    </reaction>
    <physiologicalReaction direction="left-to-right" evidence="1">
        <dbReference type="Rhea" id="RHEA:52069"/>
    </physiologicalReaction>
</comment>
<evidence type="ECO:0000256" key="14">
    <source>
        <dbReference type="ARBA" id="ARBA00049296"/>
    </source>
</evidence>
<evidence type="ECO:0000256" key="18">
    <source>
        <dbReference type="SAM" id="Phobius"/>
    </source>
</evidence>
<gene>
    <name evidence="19" type="ORF">DSTB1V02_LOCUS1037</name>
</gene>
<dbReference type="OrthoDB" id="1898221at2759"/>
<keyword evidence="5 18" id="KW-1133">Transmembrane helix</keyword>
<dbReference type="PANTHER" id="PTHR10989">
    <property type="entry name" value="ANDROGEN-INDUCED PROTEIN 1-RELATED"/>
    <property type="match status" value="1"/>
</dbReference>
<comment type="catalytic activity">
    <reaction evidence="16">
        <text>12-(9Z-hexadecenoyloxy)-octadecanoate + H2O = 12-hydroxyoctadecanoate + (9Z)-hexadecenoate + H(+)</text>
        <dbReference type="Rhea" id="RHEA:52072"/>
        <dbReference type="ChEBI" id="CHEBI:15377"/>
        <dbReference type="ChEBI" id="CHEBI:15378"/>
        <dbReference type="ChEBI" id="CHEBI:32372"/>
        <dbReference type="ChEBI" id="CHEBI:84201"/>
        <dbReference type="ChEBI" id="CHEBI:136312"/>
    </reaction>
    <physiologicalReaction direction="left-to-right" evidence="16">
        <dbReference type="Rhea" id="RHEA:52073"/>
    </physiologicalReaction>
</comment>
<protein>
    <submittedName>
        <fullName evidence="19">Uncharacterized protein</fullName>
    </submittedName>
</protein>
<dbReference type="AlphaFoldDB" id="A0A7R8X5F1"/>
<evidence type="ECO:0000256" key="12">
    <source>
        <dbReference type="ARBA" id="ARBA00048800"/>
    </source>
</evidence>
<comment type="subcellular location">
    <subcellularLocation>
        <location evidence="2">Endomembrane system</location>
        <topology evidence="2">Multi-pass membrane protein</topology>
    </subcellularLocation>
</comment>
<evidence type="ECO:0000313" key="20">
    <source>
        <dbReference type="Proteomes" id="UP000677054"/>
    </source>
</evidence>
<dbReference type="GO" id="GO:0016020">
    <property type="term" value="C:membrane"/>
    <property type="evidence" value="ECO:0007669"/>
    <property type="project" value="InterPro"/>
</dbReference>
<evidence type="ECO:0000256" key="8">
    <source>
        <dbReference type="ARBA" id="ARBA00047427"/>
    </source>
</evidence>
<dbReference type="Pfam" id="PF04750">
    <property type="entry name" value="Far-17a_AIG1"/>
    <property type="match status" value="1"/>
</dbReference>
<evidence type="ECO:0000313" key="19">
    <source>
        <dbReference type="EMBL" id="CAD7241035.1"/>
    </source>
</evidence>
<evidence type="ECO:0000256" key="6">
    <source>
        <dbReference type="ARBA" id="ARBA00023136"/>
    </source>
</evidence>
<reference evidence="19" key="1">
    <citation type="submission" date="2020-11" db="EMBL/GenBank/DDBJ databases">
        <authorList>
            <person name="Tran Van P."/>
        </authorList>
    </citation>
    <scope>NUCLEOTIDE SEQUENCE</scope>
</reference>
<accession>A0A7R8X5F1</accession>
<organism evidence="19">
    <name type="scientific">Darwinula stevensoni</name>
    <dbReference type="NCBI Taxonomy" id="69355"/>
    <lineage>
        <taxon>Eukaryota</taxon>
        <taxon>Metazoa</taxon>
        <taxon>Ecdysozoa</taxon>
        <taxon>Arthropoda</taxon>
        <taxon>Crustacea</taxon>
        <taxon>Oligostraca</taxon>
        <taxon>Ostracoda</taxon>
        <taxon>Podocopa</taxon>
        <taxon>Podocopida</taxon>
        <taxon>Darwinulocopina</taxon>
        <taxon>Darwinuloidea</taxon>
        <taxon>Darwinulidae</taxon>
        <taxon>Darwinula</taxon>
    </lineage>
</organism>
<comment type="catalytic activity">
    <reaction evidence="12">
        <text>9-(9Z-octadecenoyloxy)-octadecanoate + H2O = 9-hydroxy-octadecanoate + (9Z)-octadecenoate + H(+)</text>
        <dbReference type="Rhea" id="RHEA:52048"/>
        <dbReference type="ChEBI" id="CHEBI:15377"/>
        <dbReference type="ChEBI" id="CHEBI:15378"/>
        <dbReference type="ChEBI" id="CHEBI:30823"/>
        <dbReference type="ChEBI" id="CHEBI:136282"/>
        <dbReference type="ChEBI" id="CHEBI:136286"/>
    </reaction>
    <physiologicalReaction direction="left-to-right" evidence="12">
        <dbReference type="Rhea" id="RHEA:52049"/>
    </physiologicalReaction>
</comment>
<comment type="catalytic activity">
    <reaction evidence="9">
        <text>9-hexadecanoyloxy-octadecanoate + H2O = 9-hydroxy-octadecanoate + hexadecanoate + H(+)</text>
        <dbReference type="Rhea" id="RHEA:52052"/>
        <dbReference type="ChEBI" id="CHEBI:7896"/>
        <dbReference type="ChEBI" id="CHEBI:15377"/>
        <dbReference type="ChEBI" id="CHEBI:15378"/>
        <dbReference type="ChEBI" id="CHEBI:83670"/>
        <dbReference type="ChEBI" id="CHEBI:136286"/>
    </reaction>
    <physiologicalReaction direction="left-to-right" evidence="9">
        <dbReference type="Rhea" id="RHEA:52053"/>
    </physiologicalReaction>
</comment>